<sequence length="370" mass="41743">MFSTPFVLSFALILSIPLLFLFAPRILPSKHVQISLPDELDDLALFRRASLASLHHNRRHNGAVSRLGVTNPKPKIAFLFLTNTDLHFAPLWDRFFEGNEALFNVYVHADPSQSPPSAAKGDGGGSVFDGRFIASKRTERASPTLISAARRLLATALLDDPLNSHFALVSQHCIPLHSFQFTYKTLFAPPTIIASESNSTRPNLTQFKGPVSFIEILSGEPQLWDRYTARGENAMMPEVPFDRFRVGSQFFVLNRKHALLVIRDRRLWRKFKMPCLNVDSCYPEEHYFPTLLSMEDPNGCSRYTLTNVNWTDSVGGHPRTYKAPEISTDLIEKLRVSNSSYSTETGRVTWNLFSLLSTPLGNREKANCLE</sequence>
<accession>A0ACB7XLX8</accession>
<comment type="caution">
    <text evidence="1">The sequence shown here is derived from an EMBL/GenBank/DDBJ whole genome shotgun (WGS) entry which is preliminary data.</text>
</comment>
<dbReference type="Proteomes" id="UP000828048">
    <property type="component" value="Chromosome 10"/>
</dbReference>
<name>A0ACB7XLX8_9ERIC</name>
<keyword evidence="2" id="KW-1185">Reference proteome</keyword>
<proteinExistence type="predicted"/>
<organism evidence="1 2">
    <name type="scientific">Vaccinium darrowii</name>
    <dbReference type="NCBI Taxonomy" id="229202"/>
    <lineage>
        <taxon>Eukaryota</taxon>
        <taxon>Viridiplantae</taxon>
        <taxon>Streptophyta</taxon>
        <taxon>Embryophyta</taxon>
        <taxon>Tracheophyta</taxon>
        <taxon>Spermatophyta</taxon>
        <taxon>Magnoliopsida</taxon>
        <taxon>eudicotyledons</taxon>
        <taxon>Gunneridae</taxon>
        <taxon>Pentapetalae</taxon>
        <taxon>asterids</taxon>
        <taxon>Ericales</taxon>
        <taxon>Ericaceae</taxon>
        <taxon>Vaccinioideae</taxon>
        <taxon>Vaccinieae</taxon>
        <taxon>Vaccinium</taxon>
    </lineage>
</organism>
<reference evidence="1 2" key="1">
    <citation type="journal article" date="2021" name="Hortic Res">
        <title>High-quality reference genome and annotation aids understanding of berry development for evergreen blueberry (Vaccinium darrowii).</title>
        <authorList>
            <person name="Yu J."/>
            <person name="Hulse-Kemp A.M."/>
            <person name="Babiker E."/>
            <person name="Staton M."/>
        </authorList>
    </citation>
    <scope>NUCLEOTIDE SEQUENCE [LARGE SCALE GENOMIC DNA]</scope>
    <source>
        <strain evidence="2">cv. NJ 8807/NJ 8810</strain>
        <tissue evidence="1">Young leaf</tissue>
    </source>
</reference>
<dbReference type="EMBL" id="CM037160">
    <property type="protein sequence ID" value="KAH7841791.1"/>
    <property type="molecule type" value="Genomic_DNA"/>
</dbReference>
<evidence type="ECO:0000313" key="1">
    <source>
        <dbReference type="EMBL" id="KAH7841791.1"/>
    </source>
</evidence>
<protein>
    <submittedName>
        <fullName evidence="1">Uncharacterized protein</fullName>
    </submittedName>
</protein>
<evidence type="ECO:0000313" key="2">
    <source>
        <dbReference type="Proteomes" id="UP000828048"/>
    </source>
</evidence>
<gene>
    <name evidence="1" type="ORF">Vadar_034416</name>
</gene>